<feature type="compositionally biased region" description="Low complexity" evidence="1">
    <location>
        <begin position="253"/>
        <end position="269"/>
    </location>
</feature>
<dbReference type="EMBL" id="BDLS01000002">
    <property type="protein sequence ID" value="GAV93205.1"/>
    <property type="molecule type" value="Genomic_DNA"/>
</dbReference>
<comment type="caution">
    <text evidence="2">The sequence shown here is derived from an EMBL/GenBank/DDBJ whole genome shotgun (WGS) entry which is preliminary data.</text>
</comment>
<accession>A0A1Q3DLE8</accession>
<name>A0A1Q3DLE8_9VIRU</name>
<reference evidence="2" key="1">
    <citation type="submission" date="2017-01" db="EMBL/GenBank/DDBJ databases">
        <title>Draft genome sequence of uncultured bacilliform virus purified from snow crab.</title>
        <authorList>
            <person name="Takano T."/>
        </authorList>
    </citation>
    <scope>NUCLEOTIDE SEQUENCE</scope>
    <source>
        <strain evidence="2">Isolate_1</strain>
    </source>
</reference>
<feature type="region of interest" description="Disordered" evidence="1">
    <location>
        <begin position="228"/>
        <end position="278"/>
    </location>
</feature>
<protein>
    <submittedName>
        <fullName evidence="2">Uncharacterized protein</fullName>
    </submittedName>
</protein>
<proteinExistence type="predicted"/>
<sequence>MFTTQCNGKMSGGYYSNNTGFIASSVAVLHTRNSLLSNKQRKEVLEKKLTTEEDQLKYSICLNKDSFLKLRCEIKEHFLITRRDTKEREKAKKKLIDNHGKKIQRSLGEFEVIDKDFPPLDTELNETAIPSKRIRFRTTNERKVDPIELEVMLGCNKAALRDRTIQYSKEKKIMHDVRSSYKKSYRREHELADDEVRADDVERRKGFQSSQIVAFVAEDRECRKRLEQSQDCVRQSEDERPEKTLGASGGYTQQQDISGIQQQQQGVHQETFDDKYYTQRPEETFGTFDDKYYIQRPEETFGTFDDKYYIQRPEETFGTFDDKYYIQRPEETFGTFDDKYYIQRPEETFGTFDDKYYIQRPEETFGTLYYYTQQPEETFTQQPEETFTQQPEETFGKYYTEQPEETFGKYYTEQPKETFGDKYYTEQPKETFDTTQQPKGDISAQPTYNTEEYRTTYYGLGKAEDGIWRDIGQTEYNTWGEKPIITDDVVNENPISNTQRKRQRIQYFRRLSREATTYTHGLCPNDIFNFYKNRERFMSKSFTPDETLPVHLRHGPIFNFLQPSGDEGREYQQQYSACEQQQRDFKEQVRTYQDYLRQQKEEESYRCEELRRSEEETFLQQFSLIHNQPPPPLPTPPTPSLGNIIFPQYTDDGIPKRTTDTLCQRFGTRLNI</sequence>
<gene>
    <name evidence="2" type="ORF">SCV_085</name>
</gene>
<evidence type="ECO:0000313" key="2">
    <source>
        <dbReference type="EMBL" id="GAV93205.1"/>
    </source>
</evidence>
<evidence type="ECO:0000256" key="1">
    <source>
        <dbReference type="SAM" id="MobiDB-lite"/>
    </source>
</evidence>
<feature type="compositionally biased region" description="Basic and acidic residues" evidence="1">
    <location>
        <begin position="228"/>
        <end position="243"/>
    </location>
</feature>
<organism evidence="2">
    <name type="scientific">Chionoecetes opilio bacilliform virus</name>
    <dbReference type="NCBI Taxonomy" id="1825681"/>
    <lineage>
        <taxon>Viruses</taxon>
        <taxon>Viruses incertae sedis</taxon>
        <taxon>Naldaviricetes</taxon>
        <taxon>Nimaviridae</taxon>
    </lineage>
</organism>